<feature type="region of interest" description="Disordered" evidence="2">
    <location>
        <begin position="280"/>
        <end position="317"/>
    </location>
</feature>
<feature type="compositionally biased region" description="Basic and acidic residues" evidence="2">
    <location>
        <begin position="280"/>
        <end position="295"/>
    </location>
</feature>
<evidence type="ECO:0000256" key="1">
    <source>
        <dbReference type="SAM" id="Coils"/>
    </source>
</evidence>
<proteinExistence type="predicted"/>
<name>A0A9D2RXG8_9FIRM</name>
<dbReference type="Proteomes" id="UP000823842">
    <property type="component" value="Unassembled WGS sequence"/>
</dbReference>
<dbReference type="EMBL" id="DWYZ01000312">
    <property type="protein sequence ID" value="HJB30357.1"/>
    <property type="molecule type" value="Genomic_DNA"/>
</dbReference>
<evidence type="ECO:0000313" key="4">
    <source>
        <dbReference type="Proteomes" id="UP000823842"/>
    </source>
</evidence>
<evidence type="ECO:0000256" key="2">
    <source>
        <dbReference type="SAM" id="MobiDB-lite"/>
    </source>
</evidence>
<dbReference type="AlphaFoldDB" id="A0A9D2RXG8"/>
<reference evidence="3" key="2">
    <citation type="submission" date="2021-04" db="EMBL/GenBank/DDBJ databases">
        <authorList>
            <person name="Gilroy R."/>
        </authorList>
    </citation>
    <scope>NUCLEOTIDE SEQUENCE</scope>
    <source>
        <strain evidence="3">ChiSjej1B19-5720</strain>
    </source>
</reference>
<evidence type="ECO:0000313" key="3">
    <source>
        <dbReference type="EMBL" id="HJB30357.1"/>
    </source>
</evidence>
<reference evidence="3" key="1">
    <citation type="journal article" date="2021" name="PeerJ">
        <title>Extensive microbial diversity within the chicken gut microbiome revealed by metagenomics and culture.</title>
        <authorList>
            <person name="Gilroy R."/>
            <person name="Ravi A."/>
            <person name="Getino M."/>
            <person name="Pursley I."/>
            <person name="Horton D.L."/>
            <person name="Alikhan N.F."/>
            <person name="Baker D."/>
            <person name="Gharbi K."/>
            <person name="Hall N."/>
            <person name="Watson M."/>
            <person name="Adriaenssens E.M."/>
            <person name="Foster-Nyarko E."/>
            <person name="Jarju S."/>
            <person name="Secka A."/>
            <person name="Antonio M."/>
            <person name="Oren A."/>
            <person name="Chaudhuri R.R."/>
            <person name="La Ragione R."/>
            <person name="Hildebrand F."/>
            <person name="Pallen M.J."/>
        </authorList>
    </citation>
    <scope>NUCLEOTIDE SEQUENCE</scope>
    <source>
        <strain evidence="3">ChiSjej1B19-5720</strain>
    </source>
</reference>
<accession>A0A9D2RXG8</accession>
<protein>
    <submittedName>
        <fullName evidence="3">Uncharacterized protein</fullName>
    </submittedName>
</protein>
<organism evidence="3 4">
    <name type="scientific">Candidatus Blautia faecavium</name>
    <dbReference type="NCBI Taxonomy" id="2838487"/>
    <lineage>
        <taxon>Bacteria</taxon>
        <taxon>Bacillati</taxon>
        <taxon>Bacillota</taxon>
        <taxon>Clostridia</taxon>
        <taxon>Lachnospirales</taxon>
        <taxon>Lachnospiraceae</taxon>
        <taxon>Blautia</taxon>
    </lineage>
</organism>
<sequence>VCIVAACAVSGDPELEAFFSELMDAAYQHEHNQLTDIAYTCFTDDDILQKITDLYGETDTYDLNFEIAAVFDYFLSGTKVEKADMIIGTVLVQNLFAKKEHLELLKGKMADSIRGSRRSKLITTLDLAKKYRKQRTDFADRLEHLYTVKSDRSDRAWLGFSYLLSNIDCKNFTDGHLCDIFSLASVTAGVIQEYFSFFKETILFDLAYSAPEVHTDGHENSTGKEGLCPVGMDMSTNRLKELEDKLCRLEKQNQQLCTELSKAEKKAAHYEAETMRLRDIPVGSRKEKNRKKDPSENCLDTKNITANENGPGSSAGRTTVPLKEAAAFLSSLRIVVVGGHPRWVQQMQQRFPGWIYVDNPNLPLPKAQYIDAIICNTDMQHSLYDKFMSFSQKANIPKYMLVGCNIEKVIMQLYDNFA</sequence>
<gene>
    <name evidence="3" type="ORF">IAA06_16410</name>
</gene>
<keyword evidence="1" id="KW-0175">Coiled coil</keyword>
<feature type="compositionally biased region" description="Polar residues" evidence="2">
    <location>
        <begin position="298"/>
        <end position="317"/>
    </location>
</feature>
<comment type="caution">
    <text evidence="3">The sequence shown here is derived from an EMBL/GenBank/DDBJ whole genome shotgun (WGS) entry which is preliminary data.</text>
</comment>
<feature type="non-terminal residue" evidence="3">
    <location>
        <position position="1"/>
    </location>
</feature>
<feature type="coiled-coil region" evidence="1">
    <location>
        <begin position="232"/>
        <end position="280"/>
    </location>
</feature>